<dbReference type="RefSeq" id="WP_200266659.1">
    <property type="nucleotide sequence ID" value="NZ_JAENIJ010000001.1"/>
</dbReference>
<keyword evidence="4" id="KW-1185">Reference proteome</keyword>
<dbReference type="AlphaFoldDB" id="A0A934VSZ6"/>
<comment type="caution">
    <text evidence="3">The sequence shown here is derived from an EMBL/GenBank/DDBJ whole genome shotgun (WGS) entry which is preliminary data.</text>
</comment>
<dbReference type="Proteomes" id="UP000603141">
    <property type="component" value="Unassembled WGS sequence"/>
</dbReference>
<reference evidence="3" key="1">
    <citation type="submission" date="2021-01" db="EMBL/GenBank/DDBJ databases">
        <title>Modified the classification status of verrucomicrobia.</title>
        <authorList>
            <person name="Feng X."/>
        </authorList>
    </citation>
    <scope>NUCLEOTIDE SEQUENCE</scope>
    <source>
        <strain evidence="3">KCTC 22041</strain>
    </source>
</reference>
<name>A0A934VSZ6_9BACT</name>
<gene>
    <name evidence="3" type="ORF">JIN85_00940</name>
</gene>
<evidence type="ECO:0000313" key="4">
    <source>
        <dbReference type="Proteomes" id="UP000603141"/>
    </source>
</evidence>
<dbReference type="NCBIfam" id="TIGR02595">
    <property type="entry name" value="PEP_CTERM"/>
    <property type="match status" value="1"/>
</dbReference>
<evidence type="ECO:0000256" key="1">
    <source>
        <dbReference type="SAM" id="SignalP"/>
    </source>
</evidence>
<organism evidence="3 4">
    <name type="scientific">Luteolibacter pohnpeiensis</name>
    <dbReference type="NCBI Taxonomy" id="454153"/>
    <lineage>
        <taxon>Bacteria</taxon>
        <taxon>Pseudomonadati</taxon>
        <taxon>Verrucomicrobiota</taxon>
        <taxon>Verrucomicrobiia</taxon>
        <taxon>Verrucomicrobiales</taxon>
        <taxon>Verrucomicrobiaceae</taxon>
        <taxon>Luteolibacter</taxon>
    </lineage>
</organism>
<feature type="signal peptide" evidence="1">
    <location>
        <begin position="1"/>
        <end position="20"/>
    </location>
</feature>
<dbReference type="Pfam" id="PF07589">
    <property type="entry name" value="PEP-CTERM"/>
    <property type="match status" value="1"/>
</dbReference>
<protein>
    <submittedName>
        <fullName evidence="3">PEP-CTERM sorting domain-containing protein</fullName>
    </submittedName>
</protein>
<dbReference type="InterPro" id="IPR013424">
    <property type="entry name" value="Ice-binding_C"/>
</dbReference>
<feature type="domain" description="Ice-binding protein C-terminal" evidence="2">
    <location>
        <begin position="241"/>
        <end position="263"/>
    </location>
</feature>
<keyword evidence="1" id="KW-0732">Signal</keyword>
<dbReference type="EMBL" id="JAENIJ010000001">
    <property type="protein sequence ID" value="MBK1880957.1"/>
    <property type="molecule type" value="Genomic_DNA"/>
</dbReference>
<evidence type="ECO:0000259" key="2">
    <source>
        <dbReference type="Pfam" id="PF07589"/>
    </source>
</evidence>
<accession>A0A934VSZ6</accession>
<proteinExistence type="predicted"/>
<sequence>MKQIYRQLALSLCLGAASMASTTLNGVTLEPISGLSSDSSYASWNDLSSSTITTTGGFPGNSIWSPINSQNNQNDPSTQLTKISNGAEGGAFVASSSIYFGGFSSSSNLFGGTLSLSTSDPIVGLQTILFQIQIGEAYGYDFYNHELPLLSYTLSGDSTIYTIVASGSSLYDQFDAGTFSTPDGDEVLYTNTYALWFDLSGIVGDIDRFDITWSAVQHAQIYGISIQQDDTTVDASILPAAVPEPAISLLSAIGLAGLIRRRR</sequence>
<evidence type="ECO:0000313" key="3">
    <source>
        <dbReference type="EMBL" id="MBK1880957.1"/>
    </source>
</evidence>
<feature type="chain" id="PRO_5036725002" evidence="1">
    <location>
        <begin position="21"/>
        <end position="263"/>
    </location>
</feature>